<dbReference type="PROSITE" id="PS51186">
    <property type="entry name" value="GNAT"/>
    <property type="match status" value="1"/>
</dbReference>
<reference evidence="3 4" key="1">
    <citation type="submission" date="2019-10" db="EMBL/GenBank/DDBJ databases">
        <title>Nonomuraea sp. nov., isolated from Phyllanthus amarus.</title>
        <authorList>
            <person name="Klykleung N."/>
            <person name="Tanasupawat S."/>
        </authorList>
    </citation>
    <scope>NUCLEOTIDE SEQUENCE [LARGE SCALE GENOMIC DNA]</scope>
    <source>
        <strain evidence="3 4">CR1-09</strain>
    </source>
</reference>
<feature type="region of interest" description="Disordered" evidence="1">
    <location>
        <begin position="82"/>
        <end position="222"/>
    </location>
</feature>
<evidence type="ECO:0000313" key="4">
    <source>
        <dbReference type="Proteomes" id="UP000313066"/>
    </source>
</evidence>
<feature type="domain" description="N-acetyltransferase" evidence="2">
    <location>
        <begin position="1"/>
        <end position="103"/>
    </location>
</feature>
<dbReference type="Pfam" id="PF13508">
    <property type="entry name" value="Acetyltransf_7"/>
    <property type="match status" value="1"/>
</dbReference>
<keyword evidence="4" id="KW-1185">Reference proteome</keyword>
<gene>
    <name evidence="3" type="ORF">FH610_042360</name>
</gene>
<dbReference type="Proteomes" id="UP000313066">
    <property type="component" value="Unassembled WGS sequence"/>
</dbReference>
<evidence type="ECO:0000313" key="3">
    <source>
        <dbReference type="EMBL" id="KAB8172375.1"/>
    </source>
</evidence>
<dbReference type="InterPro" id="IPR000182">
    <property type="entry name" value="GNAT_dom"/>
</dbReference>
<proteinExistence type="predicted"/>
<name>A0A5N6AW76_9ACTN</name>
<evidence type="ECO:0000259" key="2">
    <source>
        <dbReference type="PROSITE" id="PS51186"/>
    </source>
</evidence>
<feature type="compositionally biased region" description="Basic residues" evidence="1">
    <location>
        <begin position="191"/>
        <end position="214"/>
    </location>
</feature>
<dbReference type="CDD" id="cd04301">
    <property type="entry name" value="NAT_SF"/>
    <property type="match status" value="1"/>
</dbReference>
<protein>
    <submittedName>
        <fullName evidence="3">GNAT family N-acetyltransferase</fullName>
    </submittedName>
</protein>
<feature type="compositionally biased region" description="Basic residues" evidence="1">
    <location>
        <begin position="124"/>
        <end position="150"/>
    </location>
</feature>
<dbReference type="AlphaFoldDB" id="A0A5N6AW76"/>
<organism evidence="3 4">
    <name type="scientific">Microbispora catharanthi</name>
    <dbReference type="NCBI Taxonomy" id="1712871"/>
    <lineage>
        <taxon>Bacteria</taxon>
        <taxon>Bacillati</taxon>
        <taxon>Actinomycetota</taxon>
        <taxon>Actinomycetes</taxon>
        <taxon>Streptosporangiales</taxon>
        <taxon>Streptosporangiaceae</taxon>
        <taxon>Microbispora</taxon>
    </lineage>
</organism>
<dbReference type="EMBL" id="VDMA02000055">
    <property type="protein sequence ID" value="KAB8172375.1"/>
    <property type="molecule type" value="Genomic_DNA"/>
</dbReference>
<dbReference type="InterPro" id="IPR016181">
    <property type="entry name" value="Acyl_CoA_acyltransferase"/>
</dbReference>
<comment type="caution">
    <text evidence="3">The sequence shown here is derived from an EMBL/GenBank/DDBJ whole genome shotgun (WGS) entry which is preliminary data.</text>
</comment>
<sequence length="239" mass="27440">MLPASPVWVAELNGQVVGFACLQGDRLDHLSVTPAAQGRSIGTALLGQAKKARPRMLDLHVFQQNTGARRFYERHGFTLVEERDGSGNKKNPPDARYRWRSVGASAPPRTDHRQPRAMGPPLRRSPRRGIRPGDRGRHRQRTRRPRHPRLPHSPGLRPFPRRQSPVPRPHSAARGELLGLPPPQGFPSARRLPRTPARRRHARRRRLHHARPMSRRPEHGHRYARRWGSHVANRFETRL</sequence>
<dbReference type="SUPFAM" id="SSF55729">
    <property type="entry name" value="Acyl-CoA N-acyltransferases (Nat)"/>
    <property type="match status" value="1"/>
</dbReference>
<evidence type="ECO:0000256" key="1">
    <source>
        <dbReference type="SAM" id="MobiDB-lite"/>
    </source>
</evidence>
<feature type="compositionally biased region" description="Basic and acidic residues" evidence="1">
    <location>
        <begin position="82"/>
        <end position="97"/>
    </location>
</feature>
<dbReference type="GO" id="GO:0016747">
    <property type="term" value="F:acyltransferase activity, transferring groups other than amino-acyl groups"/>
    <property type="evidence" value="ECO:0007669"/>
    <property type="project" value="InterPro"/>
</dbReference>
<dbReference type="Gene3D" id="3.40.630.30">
    <property type="match status" value="1"/>
</dbReference>
<keyword evidence="3" id="KW-0808">Transferase</keyword>
<accession>A0A5N6AW76</accession>